<feature type="repeat" description="TPR" evidence="3">
    <location>
        <begin position="212"/>
        <end position="245"/>
    </location>
</feature>
<dbReference type="Pfam" id="PF13414">
    <property type="entry name" value="TPR_11"/>
    <property type="match status" value="2"/>
</dbReference>
<evidence type="ECO:0000313" key="5">
    <source>
        <dbReference type="Proteomes" id="UP000234271"/>
    </source>
</evidence>
<dbReference type="Gene3D" id="1.25.40.10">
    <property type="entry name" value="Tetratricopeptide repeat domain"/>
    <property type="match status" value="3"/>
</dbReference>
<dbReference type="AlphaFoldDB" id="A0A2N9YD26"/>
<sequence>MFNELDAGEYTALSRALQWLDGFGFFFVECTPAQGQLLIKRLSDELRNKKTQVLSLTEEIPDLRKLILQLADYQTLEVLFLVGLEQSFTPHIKAGYGGEGDYYREDSVPPVLGRLNLDREIIKSDFPHLAIVCILPKFGIKYFIRRAPDFFDWRSGFFHFATEKTLLTQLIAEKTAIDYDVYLQLSEIEKQARLLELVELLEEPEQDDENKATLHREIGIILESLTRTEEAIASYDKAIAFKPDYAFAWRNRGVALANLGRNEEAIASYDKAIALKPDYVFAWRNRGTALVNLGRYEEAIASYDKAIAFKPDDALAWYNRGSVLDDLGRNEEAIASYDKAIAFKPDDASAWNNHGFALANLGRNEEAIASYDKAIAFKPDYVLAWNNRGNALANLGRNEEAIASYDKAIAFKPDYAFAWRNRGIMLANLGRYEEAIASYDKAIALKLDYAFAWDNRGFALAKLGHYEEAIASYDKAIALKPDDALAWNGRGSVLWKQGKLSEAEDNIAKALVIEPSSLPFLCTDIELALVQQDFVRMQQRLTVVLPLLKPSDETFVIVPFLQWLSQPTESIQPILTAIQQVATQITWDFGTTQPAIDRLTPEQQHIARAFIDYFQNKIDFITLQQTIEIK</sequence>
<keyword evidence="5" id="KW-1185">Reference proteome</keyword>
<dbReference type="Pfam" id="PF13432">
    <property type="entry name" value="TPR_16"/>
    <property type="match status" value="1"/>
</dbReference>
<dbReference type="InterPro" id="IPR011990">
    <property type="entry name" value="TPR-like_helical_dom_sf"/>
</dbReference>
<dbReference type="InterPro" id="IPR051685">
    <property type="entry name" value="Ycf3/AcsC/BcsC/TPR_MFPF"/>
</dbReference>
<feature type="repeat" description="TPR" evidence="3">
    <location>
        <begin position="280"/>
        <end position="313"/>
    </location>
</feature>
<feature type="repeat" description="TPR" evidence="3">
    <location>
        <begin position="450"/>
        <end position="483"/>
    </location>
</feature>
<feature type="repeat" description="TPR" evidence="3">
    <location>
        <begin position="382"/>
        <end position="415"/>
    </location>
</feature>
<dbReference type="PROSITE" id="PS50005">
    <property type="entry name" value="TPR"/>
    <property type="match status" value="9"/>
</dbReference>
<evidence type="ECO:0000313" key="4">
    <source>
        <dbReference type="EMBL" id="AUI68382.1"/>
    </source>
</evidence>
<proteinExistence type="predicted"/>
<accession>A0A2N9YD26</accession>
<dbReference type="PANTHER" id="PTHR44943:SF8">
    <property type="entry name" value="TPR REPEAT-CONTAINING PROTEIN MJ0263"/>
    <property type="match status" value="1"/>
</dbReference>
<dbReference type="InterPro" id="IPR019734">
    <property type="entry name" value="TPR_rpt"/>
</dbReference>
<protein>
    <submittedName>
        <fullName evidence="4">Tetratricopeptide repeat protein</fullName>
    </submittedName>
</protein>
<dbReference type="PANTHER" id="PTHR44943">
    <property type="entry name" value="CELLULOSE SYNTHASE OPERON PROTEIN C"/>
    <property type="match status" value="1"/>
</dbReference>
<dbReference type="SMART" id="SM00028">
    <property type="entry name" value="TPR"/>
    <property type="match status" value="9"/>
</dbReference>
<dbReference type="Proteomes" id="UP000234271">
    <property type="component" value="Chromosome"/>
</dbReference>
<reference evidence="5" key="1">
    <citation type="submission" date="2016-12" db="EMBL/GenBank/DDBJ databases">
        <title>Complete Genome Sequence of Beggiatoa leptomitiformis D-401.</title>
        <authorList>
            <person name="Fomenkov A."/>
            <person name="Vincze T."/>
            <person name="Grabovich M."/>
            <person name="Anton B.P."/>
            <person name="Dubinina G."/>
            <person name="Orlova M."/>
            <person name="Belousova E."/>
            <person name="Roberts R.J."/>
        </authorList>
    </citation>
    <scope>NUCLEOTIDE SEQUENCE [LARGE SCALE GENOMIC DNA]</scope>
    <source>
        <strain evidence="5">D-401</strain>
    </source>
</reference>
<feature type="repeat" description="TPR" evidence="3">
    <location>
        <begin position="348"/>
        <end position="381"/>
    </location>
</feature>
<dbReference type="PROSITE" id="PS50293">
    <property type="entry name" value="TPR_REGION"/>
    <property type="match status" value="7"/>
</dbReference>
<evidence type="ECO:0000256" key="3">
    <source>
        <dbReference type="PROSITE-ProRule" id="PRU00339"/>
    </source>
</evidence>
<keyword evidence="1" id="KW-0677">Repeat</keyword>
<feature type="repeat" description="TPR" evidence="3">
    <location>
        <begin position="246"/>
        <end position="279"/>
    </location>
</feature>
<dbReference type="SUPFAM" id="SSF48452">
    <property type="entry name" value="TPR-like"/>
    <property type="match status" value="2"/>
</dbReference>
<dbReference type="RefSeq" id="WP_062155123.1">
    <property type="nucleotide sequence ID" value="NZ_CP012373.2"/>
</dbReference>
<dbReference type="Pfam" id="PF13181">
    <property type="entry name" value="TPR_8"/>
    <property type="match status" value="1"/>
</dbReference>
<name>A0A2N9YD26_9GAMM</name>
<feature type="repeat" description="TPR" evidence="3">
    <location>
        <begin position="416"/>
        <end position="449"/>
    </location>
</feature>
<feature type="repeat" description="TPR" evidence="3">
    <location>
        <begin position="314"/>
        <end position="347"/>
    </location>
</feature>
<evidence type="ECO:0000256" key="2">
    <source>
        <dbReference type="ARBA" id="ARBA00022803"/>
    </source>
</evidence>
<keyword evidence="2 3" id="KW-0802">TPR repeat</keyword>
<evidence type="ECO:0000256" key="1">
    <source>
        <dbReference type="ARBA" id="ARBA00022737"/>
    </source>
</evidence>
<dbReference type="EMBL" id="CP018889">
    <property type="protein sequence ID" value="AUI68382.1"/>
    <property type="molecule type" value="Genomic_DNA"/>
</dbReference>
<feature type="repeat" description="TPR" evidence="3">
    <location>
        <begin position="484"/>
        <end position="517"/>
    </location>
</feature>
<dbReference type="Pfam" id="PF00515">
    <property type="entry name" value="TPR_1"/>
    <property type="match status" value="2"/>
</dbReference>
<dbReference type="OrthoDB" id="9807628at2"/>
<organism evidence="4 5">
    <name type="scientific">Beggiatoa leptomitoformis</name>
    <dbReference type="NCBI Taxonomy" id="288004"/>
    <lineage>
        <taxon>Bacteria</taxon>
        <taxon>Pseudomonadati</taxon>
        <taxon>Pseudomonadota</taxon>
        <taxon>Gammaproteobacteria</taxon>
        <taxon>Thiotrichales</taxon>
        <taxon>Thiotrichaceae</taxon>
        <taxon>Beggiatoa</taxon>
    </lineage>
</organism>
<gene>
    <name evidence="4" type="ORF">BLE401_06500</name>
</gene>